<reference evidence="10" key="3">
    <citation type="submission" date="2025-09" db="UniProtKB">
        <authorList>
            <consortium name="Ensembl"/>
        </authorList>
    </citation>
    <scope>IDENTIFICATION</scope>
</reference>
<dbReference type="GeneID" id="103390597"/>
<proteinExistence type="predicted"/>
<dbReference type="Pfam" id="PF00168">
    <property type="entry name" value="C2"/>
    <property type="match status" value="1"/>
</dbReference>
<dbReference type="GeneTree" id="ENSGT00940000158783"/>
<feature type="domain" description="FIP-RBD" evidence="9">
    <location>
        <begin position="1388"/>
        <end position="1450"/>
    </location>
</feature>
<evidence type="ECO:0000256" key="5">
    <source>
        <dbReference type="ARBA" id="ARBA00022927"/>
    </source>
</evidence>
<keyword evidence="6" id="KW-0175">Coiled coil</keyword>
<keyword evidence="11" id="KW-1185">Reference proteome</keyword>
<evidence type="ECO:0000256" key="4">
    <source>
        <dbReference type="ARBA" id="ARBA00022753"/>
    </source>
</evidence>
<dbReference type="InterPro" id="IPR037245">
    <property type="entry name" value="FIP-RBD_C_sf"/>
</dbReference>
<keyword evidence="4" id="KW-0967">Endosome</keyword>
<evidence type="ECO:0000256" key="6">
    <source>
        <dbReference type="SAM" id="Coils"/>
    </source>
</evidence>
<feature type="compositionally biased region" description="Low complexity" evidence="7">
    <location>
        <begin position="254"/>
        <end position="271"/>
    </location>
</feature>
<dbReference type="PROSITE" id="PS50004">
    <property type="entry name" value="C2"/>
    <property type="match status" value="1"/>
</dbReference>
<feature type="compositionally biased region" description="Low complexity" evidence="7">
    <location>
        <begin position="554"/>
        <end position="566"/>
    </location>
</feature>
<dbReference type="InterPro" id="IPR019018">
    <property type="entry name" value="Rab-bd_FIP-RBD"/>
</dbReference>
<dbReference type="GO" id="GO:0005739">
    <property type="term" value="C:mitochondrion"/>
    <property type="evidence" value="ECO:0007669"/>
    <property type="project" value="TreeGrafter"/>
</dbReference>
<dbReference type="PANTHER" id="PTHR15746">
    <property type="entry name" value="RAB11-RELATED"/>
    <property type="match status" value="1"/>
</dbReference>
<dbReference type="KEGG" id="csem:103390597"/>
<dbReference type="GO" id="GO:0005769">
    <property type="term" value="C:early endosome"/>
    <property type="evidence" value="ECO:0007669"/>
    <property type="project" value="TreeGrafter"/>
</dbReference>
<dbReference type="InParanoid" id="A0A3P8UWS9"/>
<feature type="compositionally biased region" description="Low complexity" evidence="7">
    <location>
        <begin position="589"/>
        <end position="602"/>
    </location>
</feature>
<dbReference type="RefSeq" id="XP_008324738.1">
    <property type="nucleotide sequence ID" value="XM_008326516.3"/>
</dbReference>
<feature type="coiled-coil region" evidence="6">
    <location>
        <begin position="1397"/>
        <end position="1438"/>
    </location>
</feature>
<dbReference type="InterPro" id="IPR037789">
    <property type="entry name" value="FIP_classI"/>
</dbReference>
<dbReference type="Gene3D" id="2.60.40.150">
    <property type="entry name" value="C2 domain"/>
    <property type="match status" value="1"/>
</dbReference>
<dbReference type="STRING" id="244447.ENSCSEP00000004675"/>
<comment type="subcellular location">
    <subcellularLocation>
        <location evidence="1">Recycling endosome</location>
    </subcellularLocation>
</comment>
<dbReference type="CTD" id="570939"/>
<feature type="compositionally biased region" description="Basic and acidic residues" evidence="7">
    <location>
        <begin position="403"/>
        <end position="433"/>
    </location>
</feature>
<dbReference type="GO" id="GO:0055037">
    <property type="term" value="C:recycling endosome"/>
    <property type="evidence" value="ECO:0007669"/>
    <property type="project" value="UniProtKB-SubCell"/>
</dbReference>
<dbReference type="FunFam" id="2.60.40.150:FF:000070">
    <property type="entry name" value="rab11 family-interacting protein 2 isoform X1"/>
    <property type="match status" value="1"/>
</dbReference>
<feature type="compositionally biased region" description="Low complexity" evidence="7">
    <location>
        <begin position="763"/>
        <end position="776"/>
    </location>
</feature>
<dbReference type="SUPFAM" id="SSF49562">
    <property type="entry name" value="C2 domain (Calcium/lipid-binding domain, CaLB)"/>
    <property type="match status" value="1"/>
</dbReference>
<dbReference type="Ensembl" id="ENSCSET00000004731.1">
    <property type="protein sequence ID" value="ENSCSEP00000004675.1"/>
    <property type="gene ID" value="ENSCSEG00000003032.1"/>
</dbReference>
<dbReference type="GO" id="GO:0031267">
    <property type="term" value="F:small GTPase binding"/>
    <property type="evidence" value="ECO:0007669"/>
    <property type="project" value="InterPro"/>
</dbReference>
<keyword evidence="3" id="KW-0597">Phosphoprotein</keyword>
<feature type="domain" description="C2" evidence="8">
    <location>
        <begin position="1"/>
        <end position="129"/>
    </location>
</feature>
<dbReference type="GO" id="GO:0015031">
    <property type="term" value="P:protein transport"/>
    <property type="evidence" value="ECO:0007669"/>
    <property type="project" value="UniProtKB-KW"/>
</dbReference>
<feature type="region of interest" description="Disordered" evidence="7">
    <location>
        <begin position="1310"/>
        <end position="1341"/>
    </location>
</feature>
<organism evidence="10 11">
    <name type="scientific">Cynoglossus semilaevis</name>
    <name type="common">Tongue sole</name>
    <dbReference type="NCBI Taxonomy" id="244447"/>
    <lineage>
        <taxon>Eukaryota</taxon>
        <taxon>Metazoa</taxon>
        <taxon>Chordata</taxon>
        <taxon>Craniata</taxon>
        <taxon>Vertebrata</taxon>
        <taxon>Euteleostomi</taxon>
        <taxon>Actinopterygii</taxon>
        <taxon>Neopterygii</taxon>
        <taxon>Teleostei</taxon>
        <taxon>Neoteleostei</taxon>
        <taxon>Acanthomorphata</taxon>
        <taxon>Carangaria</taxon>
        <taxon>Pleuronectiformes</taxon>
        <taxon>Pleuronectoidei</taxon>
        <taxon>Cynoglossidae</taxon>
        <taxon>Cynoglossinae</taxon>
        <taxon>Cynoglossus</taxon>
    </lineage>
</organism>
<evidence type="ECO:0000259" key="8">
    <source>
        <dbReference type="PROSITE" id="PS50004"/>
    </source>
</evidence>
<dbReference type="Proteomes" id="UP000265120">
    <property type="component" value="Chromosome 15"/>
</dbReference>
<dbReference type="PROSITE" id="PS51511">
    <property type="entry name" value="FIP_RBD"/>
    <property type="match status" value="1"/>
</dbReference>
<evidence type="ECO:0000256" key="3">
    <source>
        <dbReference type="ARBA" id="ARBA00022553"/>
    </source>
</evidence>
<reference evidence="10" key="2">
    <citation type="submission" date="2025-08" db="UniProtKB">
        <authorList>
            <consortium name="Ensembl"/>
        </authorList>
    </citation>
    <scope>IDENTIFICATION</scope>
</reference>
<dbReference type="InterPro" id="IPR000008">
    <property type="entry name" value="C2_dom"/>
</dbReference>
<keyword evidence="5" id="KW-0653">Protein transport</keyword>
<evidence type="ECO:0000256" key="1">
    <source>
        <dbReference type="ARBA" id="ARBA00004172"/>
    </source>
</evidence>
<feature type="compositionally biased region" description="Low complexity" evidence="7">
    <location>
        <begin position="442"/>
        <end position="459"/>
    </location>
</feature>
<name>A0A3P8UWS9_CYNSE</name>
<accession>A0A3P8UWS9</accession>
<protein>
    <submittedName>
        <fullName evidence="10">RAB11 family interacting protein 5b (class I)</fullName>
    </submittedName>
</protein>
<dbReference type="Pfam" id="PF09457">
    <property type="entry name" value="RBD-FIP"/>
    <property type="match status" value="1"/>
</dbReference>
<feature type="region of interest" description="Disordered" evidence="7">
    <location>
        <begin position="253"/>
        <end position="291"/>
    </location>
</feature>
<dbReference type="GO" id="GO:0045055">
    <property type="term" value="P:regulated exocytosis"/>
    <property type="evidence" value="ECO:0007669"/>
    <property type="project" value="TreeGrafter"/>
</dbReference>
<evidence type="ECO:0000259" key="9">
    <source>
        <dbReference type="PROSITE" id="PS51511"/>
    </source>
</evidence>
<reference evidence="10 11" key="1">
    <citation type="journal article" date="2014" name="Nat. Genet.">
        <title>Whole-genome sequence of a flatfish provides insights into ZW sex chromosome evolution and adaptation to a benthic lifestyle.</title>
        <authorList>
            <person name="Chen S."/>
            <person name="Zhang G."/>
            <person name="Shao C."/>
            <person name="Huang Q."/>
            <person name="Liu G."/>
            <person name="Zhang P."/>
            <person name="Song W."/>
            <person name="An N."/>
            <person name="Chalopin D."/>
            <person name="Volff J.N."/>
            <person name="Hong Y."/>
            <person name="Li Q."/>
            <person name="Sha Z."/>
            <person name="Zhou H."/>
            <person name="Xie M."/>
            <person name="Yu Q."/>
            <person name="Liu Y."/>
            <person name="Xiang H."/>
            <person name="Wang N."/>
            <person name="Wu K."/>
            <person name="Yang C."/>
            <person name="Zhou Q."/>
            <person name="Liao X."/>
            <person name="Yang L."/>
            <person name="Hu Q."/>
            <person name="Zhang J."/>
            <person name="Meng L."/>
            <person name="Jin L."/>
            <person name="Tian Y."/>
            <person name="Lian J."/>
            <person name="Yang J."/>
            <person name="Miao G."/>
            <person name="Liu S."/>
            <person name="Liang Z."/>
            <person name="Yan F."/>
            <person name="Li Y."/>
            <person name="Sun B."/>
            <person name="Zhang H."/>
            <person name="Zhang J."/>
            <person name="Zhu Y."/>
            <person name="Du M."/>
            <person name="Zhao Y."/>
            <person name="Schartl M."/>
            <person name="Tang Q."/>
            <person name="Wang J."/>
        </authorList>
    </citation>
    <scope>NUCLEOTIDE SEQUENCE</scope>
</reference>
<dbReference type="GO" id="GO:0045335">
    <property type="term" value="C:phagocytic vesicle"/>
    <property type="evidence" value="ECO:0007669"/>
    <property type="project" value="TreeGrafter"/>
</dbReference>
<sequence>MMSLIDLDDDQRWVPTHVNVTVLRAKGLRTKGKHGSRYLYTIIQMGKEKYTTGLVEKAEMPAWNEECCFELLPGILEEGSRSCFPPGSGDLVFTVMHRVLIGLDVFLGQTIIPLDKIFQEGMCPRDEWFKLNSKAGRKEKERGELQVTVQFTRNNMTASMFDLTIKDKPRSAFGKLKDRVTGKKKGDVESSSAIVPGRYAALSGSLGQSFEENSFSGEVGGGGVKDSGDVEISEEKRSKMKDFFKGKLRKSSDTRSCSSLASDSSMSSMASDNPGPPPSLDLMSDPPSSPIYTSKVRVDTHLGETDLAKKVLTSQHTTKVLTHKRALSDEASKITTAFPRTNLAVESLKGQSMTQSKSSLCINGSHVYESEPSTPKNSAALHSKLVLLEKCSPLSRSLQNLTKKSEDKVSFSEGRRWSFDKVRKEEKEEEKEIPPSQHAKSESGSTQAGSSSASSSGGSPEKGKKLRKSLFSGGRSESLPVKSDLNQAASGSEGRLRGWFGSGDSQNKPRLEVSPKVESSSDMLPPLSPHSPIPLSPHCTSPSHQVSPDDHTSCDSPSSTPVSPSNPFLPQMQRNPFFEELVGEDLHRSPPLSASPSAGSSPFHYISLSSTPSPACDGNSSIRRERPRPVARQTSLPALLPRVTIPHSPNHLFQRSMSGDMDDGFKALASSRINSPKGAPSQKHLVASPTLFYRSRNPINPTQDLQPPPLPPRRLLRTQMNEIYSDGWLHRGQELAVHKEAYLLSQTGVASRHHGRSTASPDSQTNSETSDSSSVPSKRHTNTTSTAFICEEKPKKFKYEPLEDVTNCWGGMLFEQDLYGRMYQVNCGQPKFSGHHLSLTSENNSTNNAIKENTSVLPESKISVKELLNMSNSNFTNPDFKDLDRSCSPVEEAVQDNPTEDMCANNNVSFSLTLEDLNMNVDNMDFGFIDSDGSSQSEVADTLKSIKSLGEFSPETGEDSPTADYQKEIIPEDMDMDDMKISEDPSKSINILEETFKNTCRAEDTLKKDDTPWDTLENTNMDSVTDAKNPVTNEITVSPSKLCKVSPVCQGSCRDCPPCNNSTKTGCKTGILSPSKLKSDLSILETKLRQVGTMSDNEFRETQKGIDDNGNLRAELKQTQMFSGVVSARLRPRGVASPKPHSRSGDNVLEKDLSPFRNIPEASESLVVQRVTQSFRLLGLQEDTNTPLQKNVKNNVPRLTKFCLTGKPPEVSFLDLHAKVAPNLRSPSLSMIGGSLQEHPLCTPSIPSAFLQTIASPSPASCPSINLTSIGPSTEGSSTLVVAPYISSTFTSTSDRPLIDVHPSLLPEETQSANNLPRQESRPHPVKPLTSSQSEKKEGRSVLEKLKSTIHPGRSSAHQVAAEAERSQESIVDNTAQYQHLTNMELISLLLQQEMDMQKQQAASEQQGAQLEKCEAELKKVKAQVRDLEDYIDNLLLRIMEQTPTLLQVRNRHK</sequence>
<dbReference type="InterPro" id="IPR035892">
    <property type="entry name" value="C2_domain_sf"/>
</dbReference>
<feature type="region of interest" description="Disordered" evidence="7">
    <location>
        <begin position="213"/>
        <end position="232"/>
    </location>
</feature>
<dbReference type="SUPFAM" id="SSF144270">
    <property type="entry name" value="Eferin C-derminal domain-like"/>
    <property type="match status" value="1"/>
</dbReference>
<dbReference type="PANTHER" id="PTHR15746:SF24">
    <property type="entry name" value="RAB11 FAMILY-INTERACTING PROTEIN 5"/>
    <property type="match status" value="1"/>
</dbReference>
<dbReference type="OrthoDB" id="8956628at2759"/>
<feature type="region of interest" description="Disordered" evidence="7">
    <location>
        <begin position="402"/>
        <end position="631"/>
    </location>
</feature>
<evidence type="ECO:0000256" key="2">
    <source>
        <dbReference type="ARBA" id="ARBA00022448"/>
    </source>
</evidence>
<feature type="region of interest" description="Disordered" evidence="7">
    <location>
        <begin position="748"/>
        <end position="786"/>
    </location>
</feature>
<evidence type="ECO:0000313" key="11">
    <source>
        <dbReference type="Proteomes" id="UP000265120"/>
    </source>
</evidence>
<dbReference type="FunFam" id="1.20.5.2440:FF:000008">
    <property type="entry name" value="RAB11 family-interacting protein 5a (class I)"/>
    <property type="match status" value="1"/>
</dbReference>
<evidence type="ECO:0000313" key="10">
    <source>
        <dbReference type="Ensembl" id="ENSCSEP00000004675.1"/>
    </source>
</evidence>
<keyword evidence="2" id="KW-0813">Transport</keyword>
<dbReference type="GO" id="GO:0030141">
    <property type="term" value="C:secretory granule"/>
    <property type="evidence" value="ECO:0007669"/>
    <property type="project" value="TreeGrafter"/>
</dbReference>
<feature type="compositionally biased region" description="Polar residues" evidence="7">
    <location>
        <begin position="607"/>
        <end position="621"/>
    </location>
</feature>
<feature type="compositionally biased region" description="Pro residues" evidence="7">
    <location>
        <begin position="526"/>
        <end position="535"/>
    </location>
</feature>
<dbReference type="Gene3D" id="1.20.5.2440">
    <property type="match status" value="1"/>
</dbReference>
<evidence type="ECO:0000256" key="7">
    <source>
        <dbReference type="SAM" id="MobiDB-lite"/>
    </source>
</evidence>
<dbReference type="SMART" id="SM00239">
    <property type="entry name" value="C2"/>
    <property type="match status" value="1"/>
</dbReference>